<evidence type="ECO:0000313" key="5">
    <source>
        <dbReference type="Proteomes" id="UP000186922"/>
    </source>
</evidence>
<sequence length="268" mass="29864">MTVLPRDSKVHITFTAGGCAEKLHAWWPGYGHLMGEYPGTLAEFVRVPFADVNCLPLPDSISDEKAICLRDNLPIAYHAFCQVGDVILGANRVIAISGTTDRLDVDRDSLGIEVTDYHRDNDVVSKLAEMVPDGLDVAIDCTGARYAKSLSHKVQQARYIESDTPETLTECSKSLKYCGRVTIVGTYGGTANGFPVGQFHINHPSMDAGFAPVQKLWQDCLKVKFLHHMRLSQASRAMEMMDKSEVNFIKCILRFDYRDESEQPYSKI</sequence>
<evidence type="ECO:0000256" key="2">
    <source>
        <dbReference type="ARBA" id="ARBA00022723"/>
    </source>
</evidence>
<evidence type="ECO:0000256" key="1">
    <source>
        <dbReference type="ARBA" id="ARBA00001947"/>
    </source>
</evidence>
<dbReference type="OrthoDB" id="3941538at2759"/>
<evidence type="ECO:0008006" key="6">
    <source>
        <dbReference type="Google" id="ProtNLM"/>
    </source>
</evidence>
<dbReference type="PANTHER" id="PTHR42813">
    <property type="entry name" value="ZINC-TYPE ALCOHOL DEHYDROGENASE-LIKE"/>
    <property type="match status" value="1"/>
</dbReference>
<reference evidence="4 5" key="1">
    <citation type="journal article" date="2016" name="Nat. Commun.">
        <title>Extremotolerant tardigrade genome and improved radiotolerance of human cultured cells by tardigrade-unique protein.</title>
        <authorList>
            <person name="Hashimoto T."/>
            <person name="Horikawa D.D."/>
            <person name="Saito Y."/>
            <person name="Kuwahara H."/>
            <person name="Kozuka-Hata H."/>
            <person name="Shin-I T."/>
            <person name="Minakuchi Y."/>
            <person name="Ohishi K."/>
            <person name="Motoyama A."/>
            <person name="Aizu T."/>
            <person name="Enomoto A."/>
            <person name="Kondo K."/>
            <person name="Tanaka S."/>
            <person name="Hara Y."/>
            <person name="Koshikawa S."/>
            <person name="Sagara H."/>
            <person name="Miura T."/>
            <person name="Yokobori S."/>
            <person name="Miyagawa K."/>
            <person name="Suzuki Y."/>
            <person name="Kubo T."/>
            <person name="Oyama M."/>
            <person name="Kohara Y."/>
            <person name="Fujiyama A."/>
            <person name="Arakawa K."/>
            <person name="Katayama T."/>
            <person name="Toyoda A."/>
            <person name="Kunieda T."/>
        </authorList>
    </citation>
    <scope>NUCLEOTIDE SEQUENCE [LARGE SCALE GENOMIC DNA]</scope>
    <source>
        <strain evidence="4 5">YOKOZUNA-1</strain>
    </source>
</reference>
<dbReference type="Proteomes" id="UP000186922">
    <property type="component" value="Unassembled WGS sequence"/>
</dbReference>
<organism evidence="4 5">
    <name type="scientific">Ramazzottius varieornatus</name>
    <name type="common">Water bear</name>
    <name type="synonym">Tardigrade</name>
    <dbReference type="NCBI Taxonomy" id="947166"/>
    <lineage>
        <taxon>Eukaryota</taxon>
        <taxon>Metazoa</taxon>
        <taxon>Ecdysozoa</taxon>
        <taxon>Tardigrada</taxon>
        <taxon>Eutardigrada</taxon>
        <taxon>Parachela</taxon>
        <taxon>Hypsibioidea</taxon>
        <taxon>Ramazzottiidae</taxon>
        <taxon>Ramazzottius</taxon>
    </lineage>
</organism>
<dbReference type="AlphaFoldDB" id="A0A1D1V9F7"/>
<protein>
    <recommendedName>
        <fullName evidence="6">Alcohol dehydrogenase-like C-terminal domain-containing protein</fullName>
    </recommendedName>
</protein>
<dbReference type="InterPro" id="IPR036291">
    <property type="entry name" value="NAD(P)-bd_dom_sf"/>
</dbReference>
<gene>
    <name evidence="4" type="primary">RvY_06823-1</name>
    <name evidence="4" type="synonym">RvY_06823.1</name>
    <name evidence="4" type="ORF">RvY_06823</name>
</gene>
<dbReference type="STRING" id="947166.A0A1D1V9F7"/>
<dbReference type="EMBL" id="BDGG01000003">
    <property type="protein sequence ID" value="GAU95148.1"/>
    <property type="molecule type" value="Genomic_DNA"/>
</dbReference>
<dbReference type="Gene3D" id="3.90.180.10">
    <property type="entry name" value="Medium-chain alcohol dehydrogenases, catalytic domain"/>
    <property type="match status" value="2"/>
</dbReference>
<dbReference type="SUPFAM" id="SSF51735">
    <property type="entry name" value="NAD(P)-binding Rossmann-fold domains"/>
    <property type="match status" value="1"/>
</dbReference>
<name>A0A1D1V9F7_RAMVA</name>
<evidence type="ECO:0000256" key="3">
    <source>
        <dbReference type="ARBA" id="ARBA00022833"/>
    </source>
</evidence>
<dbReference type="PANTHER" id="PTHR42813:SF1">
    <property type="entry name" value="DEHYDROGENASE, PUTATIVE (AFU_ORTHOLOGUE AFUA_5G03930)-RELATED"/>
    <property type="match status" value="1"/>
</dbReference>
<comment type="caution">
    <text evidence="4">The sequence shown here is derived from an EMBL/GenBank/DDBJ whole genome shotgun (WGS) entry which is preliminary data.</text>
</comment>
<dbReference type="InterPro" id="IPR011032">
    <property type="entry name" value="GroES-like_sf"/>
</dbReference>
<dbReference type="Gene3D" id="3.40.50.720">
    <property type="entry name" value="NAD(P)-binding Rossmann-like Domain"/>
    <property type="match status" value="2"/>
</dbReference>
<dbReference type="GO" id="GO:0046872">
    <property type="term" value="F:metal ion binding"/>
    <property type="evidence" value="ECO:0007669"/>
    <property type="project" value="UniProtKB-KW"/>
</dbReference>
<proteinExistence type="predicted"/>
<keyword evidence="2" id="KW-0479">Metal-binding</keyword>
<keyword evidence="5" id="KW-1185">Reference proteome</keyword>
<accession>A0A1D1V9F7</accession>
<comment type="cofactor">
    <cofactor evidence="1">
        <name>Zn(2+)</name>
        <dbReference type="ChEBI" id="CHEBI:29105"/>
    </cofactor>
</comment>
<keyword evidence="3" id="KW-0862">Zinc</keyword>
<evidence type="ECO:0000313" key="4">
    <source>
        <dbReference type="EMBL" id="GAU95148.1"/>
    </source>
</evidence>
<dbReference type="SUPFAM" id="SSF50129">
    <property type="entry name" value="GroES-like"/>
    <property type="match status" value="1"/>
</dbReference>